<dbReference type="EMBL" id="CM026429">
    <property type="protein sequence ID" value="KAG0564692.1"/>
    <property type="molecule type" value="Genomic_DNA"/>
</dbReference>
<dbReference type="Pfam" id="PF07250">
    <property type="entry name" value="Glyoxal_oxid_N"/>
    <property type="match status" value="1"/>
</dbReference>
<dbReference type="SUPFAM" id="SSF50965">
    <property type="entry name" value="Galactose oxidase, central domain"/>
    <property type="match status" value="1"/>
</dbReference>
<feature type="domain" description="Glyoxal oxidase N-terminal" evidence="3">
    <location>
        <begin position="48"/>
        <end position="434"/>
    </location>
</feature>
<proteinExistence type="predicted"/>
<feature type="signal peptide" evidence="2">
    <location>
        <begin position="1"/>
        <end position="32"/>
    </location>
</feature>
<reference evidence="6" key="1">
    <citation type="submission" date="2020-06" db="EMBL/GenBank/DDBJ databases">
        <title>WGS assembly of Ceratodon purpureus strain R40.</title>
        <authorList>
            <person name="Carey S.B."/>
            <person name="Jenkins J."/>
            <person name="Shu S."/>
            <person name="Lovell J.T."/>
            <person name="Sreedasyam A."/>
            <person name="Maumus F."/>
            <person name="Tiley G.P."/>
            <person name="Fernandez-Pozo N."/>
            <person name="Barry K."/>
            <person name="Chen C."/>
            <person name="Wang M."/>
            <person name="Lipzen A."/>
            <person name="Daum C."/>
            <person name="Saski C.A."/>
            <person name="Payton A.C."/>
            <person name="Mcbreen J.C."/>
            <person name="Conrad R.E."/>
            <person name="Kollar L.M."/>
            <person name="Olsson S."/>
            <person name="Huttunen S."/>
            <person name="Landis J.B."/>
            <person name="Wickett N.J."/>
            <person name="Johnson M.G."/>
            <person name="Rensing S.A."/>
            <person name="Grimwood J."/>
            <person name="Schmutz J."/>
            <person name="Mcdaniel S.F."/>
        </authorList>
    </citation>
    <scope>NUCLEOTIDE SEQUENCE</scope>
    <source>
        <strain evidence="6">R40</strain>
    </source>
</reference>
<dbReference type="CDD" id="cd02851">
    <property type="entry name" value="E_set_GO_C"/>
    <property type="match status" value="1"/>
</dbReference>
<dbReference type="Gene3D" id="2.60.40.10">
    <property type="entry name" value="Immunoglobulins"/>
    <property type="match status" value="1"/>
</dbReference>
<dbReference type="Proteomes" id="UP000822688">
    <property type="component" value="Chromosome 8"/>
</dbReference>
<dbReference type="InterPro" id="IPR014756">
    <property type="entry name" value="Ig_E-set"/>
</dbReference>
<evidence type="ECO:0000313" key="6">
    <source>
        <dbReference type="EMBL" id="KAG0564693.1"/>
    </source>
</evidence>
<accession>A0A8T0H0P7</accession>
<dbReference type="EMBL" id="CM026429">
    <property type="protein sequence ID" value="KAG0564693.1"/>
    <property type="molecule type" value="Genomic_DNA"/>
</dbReference>
<keyword evidence="7" id="KW-1185">Reference proteome</keyword>
<dbReference type="SUPFAM" id="SSF81296">
    <property type="entry name" value="E set domains"/>
    <property type="match status" value="1"/>
</dbReference>
<evidence type="ECO:0000313" key="5">
    <source>
        <dbReference type="EMBL" id="KAG0564692.1"/>
    </source>
</evidence>
<keyword evidence="1 2" id="KW-0732">Signal</keyword>
<dbReference type="AlphaFoldDB" id="A0A8T0H0P7"/>
<evidence type="ECO:0000256" key="1">
    <source>
        <dbReference type="ARBA" id="ARBA00022729"/>
    </source>
</evidence>
<dbReference type="InterPro" id="IPR009880">
    <property type="entry name" value="Glyoxal_oxidase_N"/>
</dbReference>
<dbReference type="InterPro" id="IPR037293">
    <property type="entry name" value="Gal_Oxidase_central_sf"/>
</dbReference>
<evidence type="ECO:0008006" key="8">
    <source>
        <dbReference type="Google" id="ProtNLM"/>
    </source>
</evidence>
<feature type="domain" description="Galactose oxidase-like Early set" evidence="4">
    <location>
        <begin position="443"/>
        <end position="543"/>
    </location>
</feature>
<name>A0A8T0H0P7_CERPU</name>
<protein>
    <recommendedName>
        <fullName evidence="8">Galactose oxidase</fullName>
    </recommendedName>
</protein>
<dbReference type="InterPro" id="IPR011043">
    <property type="entry name" value="Gal_Oxase/kelch_b-propeller"/>
</dbReference>
<sequence>MARSMQELAWARLSLAIAIALQFHMLVPGISAQGTWQLLVQKAGIASMHTAITHYDTAILLDRTNIGASQIALPNGQCRQNAEDKKLNPDCTAHSVMLDTKTNKVRALWVQTDTWCSSGQFFADGTMVQTGGDFEGLNKIRRLAPCKASGTCDWVESDTEALTDGRWYASNQLLPDGQRQIVVGGRGANTYEFVPKRSNNEGAFHLQLLQDTQSSQDDNQYPFLHLLPDGNLFVFANRDSIVLDYANDRVVRTFPTIPGEPRNYPSAGSSVMLPLDHANGFATVEVLVCGGAMAGAFSNGNGKTWAASRTCGRMDVTAADPAWAMENMPMRRTMGDMVNLPTGDVLIINGARKGSQGWGKATDAVLTPVMYAANDAAARFQTLAAGTVPRVYHSTANLLSDGRILVAGSNTHQFYDFTGDFPTELRVEAYSPAYLAATRNNVRPTNVFAPGTIRYGRTFTVSFTLEKEQGALEVNLLSAPFVTHSYAMGQRTLKLQATKPAAGTGGVYSVTVTAPPNNRVAPASYYMLFVVQGGIPGKAVWVRLR</sequence>
<dbReference type="InterPro" id="IPR015202">
    <property type="entry name" value="GO-like_E_set"/>
</dbReference>
<dbReference type="PANTHER" id="PTHR32208">
    <property type="entry name" value="SECRETED PROTEIN-RELATED"/>
    <property type="match status" value="1"/>
</dbReference>
<evidence type="ECO:0000256" key="2">
    <source>
        <dbReference type="SAM" id="SignalP"/>
    </source>
</evidence>
<feature type="chain" id="PRO_5036274477" description="Galactose oxidase" evidence="2">
    <location>
        <begin position="33"/>
        <end position="545"/>
    </location>
</feature>
<evidence type="ECO:0000259" key="4">
    <source>
        <dbReference type="Pfam" id="PF09118"/>
    </source>
</evidence>
<evidence type="ECO:0000259" key="3">
    <source>
        <dbReference type="Pfam" id="PF07250"/>
    </source>
</evidence>
<comment type="caution">
    <text evidence="6">The sequence shown here is derived from an EMBL/GenBank/DDBJ whole genome shotgun (WGS) entry which is preliminary data.</text>
</comment>
<dbReference type="InterPro" id="IPR013783">
    <property type="entry name" value="Ig-like_fold"/>
</dbReference>
<organism evidence="6 7">
    <name type="scientific">Ceratodon purpureus</name>
    <name type="common">Fire moss</name>
    <name type="synonym">Dicranum purpureum</name>
    <dbReference type="NCBI Taxonomy" id="3225"/>
    <lineage>
        <taxon>Eukaryota</taxon>
        <taxon>Viridiplantae</taxon>
        <taxon>Streptophyta</taxon>
        <taxon>Embryophyta</taxon>
        <taxon>Bryophyta</taxon>
        <taxon>Bryophytina</taxon>
        <taxon>Bryopsida</taxon>
        <taxon>Dicranidae</taxon>
        <taxon>Pseudoditrichales</taxon>
        <taxon>Ditrichaceae</taxon>
        <taxon>Ceratodon</taxon>
    </lineage>
</organism>
<dbReference type="Pfam" id="PF09118">
    <property type="entry name" value="GO-like_E_set"/>
    <property type="match status" value="1"/>
</dbReference>
<gene>
    <name evidence="5" type="ORF">KC19_8G131500</name>
    <name evidence="6" type="ORF">KC19_8G131600</name>
</gene>
<dbReference type="PANTHER" id="PTHR32208:SF98">
    <property type="entry name" value="GLYOXAL OXIDASE N-TERMINAL DOMAIN-CONTAINING PROTEIN"/>
    <property type="match status" value="1"/>
</dbReference>
<dbReference type="Gene3D" id="2.130.10.80">
    <property type="entry name" value="Galactose oxidase/kelch, beta-propeller"/>
    <property type="match status" value="1"/>
</dbReference>
<evidence type="ECO:0000313" key="7">
    <source>
        <dbReference type="Proteomes" id="UP000822688"/>
    </source>
</evidence>